<keyword evidence="3" id="KW-1185">Reference proteome</keyword>
<accession>A0A0L6VT29</accession>
<dbReference type="OrthoDB" id="427280at2759"/>
<sequence>MSLLRYAGAHDMSKCCDTCNGAVSAWSICSPATPREHLLTGDTAKTASSSPQRQLTSCDGKRPAAEPPLDEHQSCLYSIKVLTADGVTASSPQTSMMSLNPQMVLGLLVGSSLLSNGVLAGLGDAKHSTKLDHSNFNTQIEVPEICMLNLHSRLPPVSKSASLITMPLSHHQSYFAGMLVAFFAPWCGYCKYLIDPWDQVNDNPSFSCTGAASKTFESNSKC</sequence>
<gene>
    <name evidence="2" type="ORF">VP01_1091g1</name>
</gene>
<dbReference type="SUPFAM" id="SSF52833">
    <property type="entry name" value="Thioredoxin-like"/>
    <property type="match status" value="1"/>
</dbReference>
<feature type="compositionally biased region" description="Polar residues" evidence="1">
    <location>
        <begin position="43"/>
        <end position="57"/>
    </location>
</feature>
<comment type="caution">
    <text evidence="2">The sequence shown here is derived from an EMBL/GenBank/DDBJ whole genome shotgun (WGS) entry which is preliminary data.</text>
</comment>
<dbReference type="AlphaFoldDB" id="A0A0L6VT29"/>
<evidence type="ECO:0000313" key="3">
    <source>
        <dbReference type="Proteomes" id="UP000037035"/>
    </source>
</evidence>
<dbReference type="EMBL" id="LAVV01001021">
    <property type="protein sequence ID" value="KNZ63856.1"/>
    <property type="molecule type" value="Genomic_DNA"/>
</dbReference>
<evidence type="ECO:0000256" key="1">
    <source>
        <dbReference type="SAM" id="MobiDB-lite"/>
    </source>
</evidence>
<protein>
    <recommendedName>
        <fullName evidence="4">Thioredoxin domain-containing protein</fullName>
    </recommendedName>
</protein>
<proteinExistence type="predicted"/>
<feature type="region of interest" description="Disordered" evidence="1">
    <location>
        <begin position="41"/>
        <end position="67"/>
    </location>
</feature>
<dbReference type="VEuPathDB" id="FungiDB:VP01_1091g1"/>
<evidence type="ECO:0008006" key="4">
    <source>
        <dbReference type="Google" id="ProtNLM"/>
    </source>
</evidence>
<evidence type="ECO:0000313" key="2">
    <source>
        <dbReference type="EMBL" id="KNZ63856.1"/>
    </source>
</evidence>
<name>A0A0L6VT29_9BASI</name>
<dbReference type="InterPro" id="IPR036249">
    <property type="entry name" value="Thioredoxin-like_sf"/>
</dbReference>
<dbReference type="Proteomes" id="UP000037035">
    <property type="component" value="Unassembled WGS sequence"/>
</dbReference>
<organism evidence="2 3">
    <name type="scientific">Puccinia sorghi</name>
    <dbReference type="NCBI Taxonomy" id="27349"/>
    <lineage>
        <taxon>Eukaryota</taxon>
        <taxon>Fungi</taxon>
        <taxon>Dikarya</taxon>
        <taxon>Basidiomycota</taxon>
        <taxon>Pucciniomycotina</taxon>
        <taxon>Pucciniomycetes</taxon>
        <taxon>Pucciniales</taxon>
        <taxon>Pucciniaceae</taxon>
        <taxon>Puccinia</taxon>
    </lineage>
</organism>
<reference evidence="2 3" key="1">
    <citation type="submission" date="2015-08" db="EMBL/GenBank/DDBJ databases">
        <title>Next Generation Sequencing and Analysis of the Genome of Puccinia sorghi L Schw, the Causal Agent of Maize Common Rust.</title>
        <authorList>
            <person name="Rochi L."/>
            <person name="Burguener G."/>
            <person name="Darino M."/>
            <person name="Turjanski A."/>
            <person name="Kreff E."/>
            <person name="Dieguez M.J."/>
            <person name="Sacco F."/>
        </authorList>
    </citation>
    <scope>NUCLEOTIDE SEQUENCE [LARGE SCALE GENOMIC DNA]</scope>
    <source>
        <strain evidence="2 3">RO10H11247</strain>
    </source>
</reference>